<dbReference type="PANTHER" id="PTHR30050">
    <property type="entry name" value="CHROMOSOMAL REPLICATION INITIATOR PROTEIN DNAA"/>
    <property type="match status" value="1"/>
</dbReference>
<keyword evidence="2" id="KW-0547">Nucleotide-binding</keyword>
<proteinExistence type="inferred from homology"/>
<feature type="domain" description="AAA+ ATPase" evidence="4">
    <location>
        <begin position="110"/>
        <end position="242"/>
    </location>
</feature>
<gene>
    <name evidence="5" type="ORF">HJG54_34760</name>
</gene>
<dbReference type="Pfam" id="PF01695">
    <property type="entry name" value="IstB_IS21"/>
    <property type="match status" value="1"/>
</dbReference>
<dbReference type="GO" id="GO:0006260">
    <property type="term" value="P:DNA replication"/>
    <property type="evidence" value="ECO:0007669"/>
    <property type="project" value="TreeGrafter"/>
</dbReference>
<dbReference type="InterPro" id="IPR002611">
    <property type="entry name" value="IstB_ATP-bd"/>
</dbReference>
<dbReference type="GO" id="GO:0005524">
    <property type="term" value="F:ATP binding"/>
    <property type="evidence" value="ECO:0007669"/>
    <property type="project" value="UniProtKB-KW"/>
</dbReference>
<name>A0AA96WRA7_9CYAN</name>
<organism evidence="5">
    <name type="scientific">Leptolyngbya sp. NK1-12</name>
    <dbReference type="NCBI Taxonomy" id="2547451"/>
    <lineage>
        <taxon>Bacteria</taxon>
        <taxon>Bacillati</taxon>
        <taxon>Cyanobacteriota</taxon>
        <taxon>Cyanophyceae</taxon>
        <taxon>Leptolyngbyales</taxon>
        <taxon>Leptolyngbyaceae</taxon>
        <taxon>Leptolyngbya group</taxon>
        <taxon>Leptolyngbya</taxon>
    </lineage>
</organism>
<dbReference type="PIRSF" id="PIRSF003073">
    <property type="entry name" value="DNAC_TnpB_IstB"/>
    <property type="match status" value="1"/>
</dbReference>
<evidence type="ECO:0000256" key="1">
    <source>
        <dbReference type="ARBA" id="ARBA00008059"/>
    </source>
</evidence>
<dbReference type="InterPro" id="IPR047661">
    <property type="entry name" value="IstB"/>
</dbReference>
<keyword evidence="5" id="KW-0614">Plasmid</keyword>
<evidence type="ECO:0000256" key="2">
    <source>
        <dbReference type="ARBA" id="ARBA00022741"/>
    </source>
</evidence>
<geneLocation type="plasmid" evidence="5">
    <name>p1</name>
</geneLocation>
<evidence type="ECO:0000313" key="5">
    <source>
        <dbReference type="EMBL" id="WNZ28071.1"/>
    </source>
</evidence>
<dbReference type="CDD" id="cd00009">
    <property type="entry name" value="AAA"/>
    <property type="match status" value="1"/>
</dbReference>
<reference evidence="5" key="1">
    <citation type="submission" date="2020-05" db="EMBL/GenBank/DDBJ databases">
        <authorList>
            <person name="Zhu T."/>
            <person name="Keshari N."/>
            <person name="Lu X."/>
        </authorList>
    </citation>
    <scope>NUCLEOTIDE SEQUENCE</scope>
    <source>
        <strain evidence="5">NK1-12</strain>
        <plasmid evidence="5">p1</plasmid>
    </source>
</reference>
<dbReference type="InterPro" id="IPR027417">
    <property type="entry name" value="P-loop_NTPase"/>
</dbReference>
<accession>A0AA96WRA7</accession>
<dbReference type="InterPro" id="IPR028350">
    <property type="entry name" value="DNAC/IstB-like"/>
</dbReference>
<dbReference type="SUPFAM" id="SSF52540">
    <property type="entry name" value="P-loop containing nucleoside triphosphate hydrolases"/>
    <property type="match status" value="1"/>
</dbReference>
<dbReference type="AlphaFoldDB" id="A0AA96WRA7"/>
<dbReference type="NCBIfam" id="NF038214">
    <property type="entry name" value="IS21_help_AAA"/>
    <property type="match status" value="1"/>
</dbReference>
<dbReference type="InterPro" id="IPR003593">
    <property type="entry name" value="AAA+_ATPase"/>
</dbReference>
<dbReference type="PANTHER" id="PTHR30050:SF4">
    <property type="entry name" value="ATP-BINDING PROTEIN RV3427C IN INSERTION SEQUENCE-RELATED"/>
    <property type="match status" value="1"/>
</dbReference>
<protein>
    <submittedName>
        <fullName evidence="5">ATP-binding protein</fullName>
    </submittedName>
</protein>
<comment type="similarity">
    <text evidence="1">Belongs to the IS21/IS1162 putative ATP-binding protein family.</text>
</comment>
<dbReference type="RefSeq" id="WP_316437234.1">
    <property type="nucleotide sequence ID" value="NZ_CP053588.1"/>
</dbReference>
<dbReference type="SMART" id="SM00382">
    <property type="entry name" value="AAA"/>
    <property type="match status" value="1"/>
</dbReference>
<evidence type="ECO:0000256" key="3">
    <source>
        <dbReference type="ARBA" id="ARBA00022840"/>
    </source>
</evidence>
<dbReference type="EMBL" id="CP053588">
    <property type="protein sequence ID" value="WNZ28071.1"/>
    <property type="molecule type" value="Genomic_DNA"/>
</dbReference>
<evidence type="ECO:0000259" key="4">
    <source>
        <dbReference type="SMART" id="SM00382"/>
    </source>
</evidence>
<keyword evidence="3 5" id="KW-0067">ATP-binding</keyword>
<sequence>MTNSCPAPPTNSPYQSLSLYLKRLHLSHMLNHWEALEQQAMQEGWSYAQFLLALCELEAQRRWSVRIQRALTEAQLPSGKTVSNFDFSHCPNFNAAPLMQLADDPAWLERAENLLLFGASGVGKSHLAAAVSRRMIEFGKRVKFYPALALVQLLQQAKLQLQLQAMLKKLDRFDLLVLDDLGYVKKSEAETSVLFELIAHRYERKSLLITANQPFSQWDTIFTDSMMTVAAVDRLVHHALIVEIETQSYRKQSAVSRSATSIVSDKKVVQPKRS</sequence>
<dbReference type="Gene3D" id="3.40.50.300">
    <property type="entry name" value="P-loop containing nucleotide triphosphate hydrolases"/>
    <property type="match status" value="1"/>
</dbReference>